<keyword evidence="1" id="KW-1278">Translocase</keyword>
<protein>
    <recommendedName>
        <fullName evidence="1">NADH-ubiquinone oxidoreductase chain 6</fullName>
        <ecNumber evidence="1">7.1.1.2</ecNumber>
    </recommendedName>
</protein>
<dbReference type="PANTHER" id="PTHR33269">
    <property type="entry name" value="NADH-UBIQUINONE OXIDOREDUCTASE CHAIN 6"/>
    <property type="match status" value="1"/>
</dbReference>
<comment type="function">
    <text evidence="1">Core subunit of the mitochondrial membrane respiratory chain NADH dehydrogenase (Complex I) which catalyzes electron transfer from NADH through the respiratory chain, using ubiquinone as an electron acceptor. Essential for the catalytic activity and assembly of complex I.</text>
</comment>
<keyword evidence="1" id="KW-0249">Electron transport</keyword>
<dbReference type="GO" id="GO:0031966">
    <property type="term" value="C:mitochondrial membrane"/>
    <property type="evidence" value="ECO:0007669"/>
    <property type="project" value="UniProtKB-SubCell"/>
</dbReference>
<comment type="catalytic activity">
    <reaction evidence="1">
        <text>a ubiquinone + NADH + 5 H(+)(in) = a ubiquinol + NAD(+) + 4 H(+)(out)</text>
        <dbReference type="Rhea" id="RHEA:29091"/>
        <dbReference type="Rhea" id="RHEA-COMP:9565"/>
        <dbReference type="Rhea" id="RHEA-COMP:9566"/>
        <dbReference type="ChEBI" id="CHEBI:15378"/>
        <dbReference type="ChEBI" id="CHEBI:16389"/>
        <dbReference type="ChEBI" id="CHEBI:17976"/>
        <dbReference type="ChEBI" id="CHEBI:57540"/>
        <dbReference type="ChEBI" id="CHEBI:57945"/>
        <dbReference type="EC" id="7.1.1.2"/>
    </reaction>
</comment>
<feature type="transmembrane region" description="Helical" evidence="1">
    <location>
        <begin position="55"/>
        <end position="79"/>
    </location>
</feature>
<dbReference type="Pfam" id="PF00499">
    <property type="entry name" value="Oxidored_q3"/>
    <property type="match status" value="1"/>
</dbReference>
<keyword evidence="1" id="KW-0830">Ubiquinone</keyword>
<keyword evidence="1" id="KW-0472">Membrane</keyword>
<dbReference type="InterPro" id="IPR001457">
    <property type="entry name" value="NADH_UbQ/plastoQ_OxRdtase_su6"/>
</dbReference>
<comment type="subcellular location">
    <subcellularLocation>
        <location evidence="1">Mitochondrion membrane</location>
        <topology evidence="1">Multi-pass membrane protein</topology>
    </subcellularLocation>
</comment>
<reference evidence="2" key="1">
    <citation type="submission" date="2020-06" db="EMBL/GenBank/DDBJ databases">
        <title>Organellar genomes of a novel haptophyte.</title>
        <authorList>
            <person name="Kamikawa R."/>
            <person name="Miyashita H."/>
        </authorList>
    </citation>
    <scope>NUCLEOTIDE SEQUENCE</scope>
    <source>
        <strain evidence="2">NIES-3900</strain>
    </source>
</reference>
<keyword evidence="1 2" id="KW-0496">Mitochondrion</keyword>
<proteinExistence type="inferred from homology"/>
<evidence type="ECO:0000256" key="1">
    <source>
        <dbReference type="RuleBase" id="RU004430"/>
    </source>
</evidence>
<dbReference type="Gene3D" id="1.20.120.1200">
    <property type="entry name" value="NADH-ubiquinone/plastoquinone oxidoreductase chain 6, subunit NuoJ"/>
    <property type="match status" value="1"/>
</dbReference>
<dbReference type="GO" id="GO:0008137">
    <property type="term" value="F:NADH dehydrogenase (ubiquinone) activity"/>
    <property type="evidence" value="ECO:0007669"/>
    <property type="project" value="UniProtKB-UniRule"/>
</dbReference>
<dbReference type="AlphaFoldDB" id="A0A7R7AK90"/>
<sequence>MSFEVVLFYVMASFSLSTALMVISALNPVHSVLFLILAFCNASGLLLLLEAEFLALIFVIVYVGAIAVLFLFVVMMLNVKSSELSESVSRYLPVGGLIAIIFMVEVSIIVTADLVPTLITGQRFLGDLLNFRPDLVQWSSMVDSITTIQLMGQVLYTDFVHSFLVSSMILLVSMIGAIVLTLHKRINVRKQDIFKQVSSDFESAIVNLGN</sequence>
<keyword evidence="1" id="KW-1133">Transmembrane helix</keyword>
<keyword evidence="1" id="KW-0520">NAD</keyword>
<comment type="similarity">
    <text evidence="1">Belongs to the complex I subunit 6 family.</text>
</comment>
<evidence type="ECO:0000313" key="2">
    <source>
        <dbReference type="EMBL" id="BCG67635.1"/>
    </source>
</evidence>
<accession>A0A7R7AK90</accession>
<dbReference type="EC" id="7.1.1.2" evidence="1"/>
<gene>
    <name evidence="2" type="primary">nad6</name>
</gene>
<dbReference type="NCBIfam" id="NF005164">
    <property type="entry name" value="PRK06638.1-4"/>
    <property type="match status" value="1"/>
</dbReference>
<dbReference type="EMBL" id="LC564891">
    <property type="protein sequence ID" value="BCG67635.1"/>
    <property type="molecule type" value="Genomic_DNA"/>
</dbReference>
<feature type="transmembrane region" description="Helical" evidence="1">
    <location>
        <begin position="6"/>
        <end position="25"/>
    </location>
</feature>
<name>A0A7R7AK90_9EUKA</name>
<dbReference type="PANTHER" id="PTHR33269:SF17">
    <property type="entry name" value="NADH-UBIQUINONE OXIDOREDUCTASE CHAIN 6"/>
    <property type="match status" value="1"/>
</dbReference>
<geneLocation type="mitochondrion" evidence="2"/>
<keyword evidence="1" id="KW-0812">Transmembrane</keyword>
<organism evidence="2">
    <name type="scientific">Haptophyceae sp. NIES-3900</name>
    <dbReference type="NCBI Taxonomy" id="2748608"/>
    <lineage>
        <taxon>Eukaryota</taxon>
        <taxon>Haptista</taxon>
        <taxon>Haptophyta</taxon>
    </lineage>
</organism>
<dbReference type="InterPro" id="IPR042106">
    <property type="entry name" value="Nuo/plastoQ_OxRdtase_6_NuoJ"/>
</dbReference>
<keyword evidence="1" id="KW-0679">Respiratory chain</keyword>
<feature type="transmembrane region" description="Helical" evidence="1">
    <location>
        <begin position="159"/>
        <end position="182"/>
    </location>
</feature>
<feature type="transmembrane region" description="Helical" evidence="1">
    <location>
        <begin position="91"/>
        <end position="112"/>
    </location>
</feature>
<feature type="transmembrane region" description="Helical" evidence="1">
    <location>
        <begin position="32"/>
        <end position="49"/>
    </location>
</feature>
<keyword evidence="1" id="KW-0813">Transport</keyword>